<dbReference type="Pfam" id="PF14383">
    <property type="entry name" value="VARLMGL"/>
    <property type="match status" value="1"/>
</dbReference>
<feature type="region of interest" description="Disordered" evidence="1">
    <location>
        <begin position="379"/>
        <end position="414"/>
    </location>
</feature>
<evidence type="ECO:0000313" key="4">
    <source>
        <dbReference type="Proteomes" id="UP000639772"/>
    </source>
</evidence>
<feature type="compositionally biased region" description="Polar residues" evidence="1">
    <location>
        <begin position="593"/>
        <end position="610"/>
    </location>
</feature>
<dbReference type="AlphaFoldDB" id="A0A835Q207"/>
<protein>
    <recommendedName>
        <fullName evidence="2">DUF3741 domain-containing protein</fullName>
    </recommendedName>
</protein>
<feature type="compositionally biased region" description="Polar residues" evidence="1">
    <location>
        <begin position="618"/>
        <end position="627"/>
    </location>
</feature>
<feature type="region of interest" description="Disordered" evidence="1">
    <location>
        <begin position="839"/>
        <end position="877"/>
    </location>
</feature>
<reference evidence="3 4" key="1">
    <citation type="journal article" date="2020" name="Nat. Food">
        <title>A phased Vanilla planifolia genome enables genetic improvement of flavour and production.</title>
        <authorList>
            <person name="Hasing T."/>
            <person name="Tang H."/>
            <person name="Brym M."/>
            <person name="Khazi F."/>
            <person name="Huang T."/>
            <person name="Chambers A.H."/>
        </authorList>
    </citation>
    <scope>NUCLEOTIDE SEQUENCE [LARGE SCALE GENOMIC DNA]</scope>
    <source>
        <tissue evidence="3">Leaf</tissue>
    </source>
</reference>
<feature type="compositionally biased region" description="Basic and acidic residues" evidence="1">
    <location>
        <begin position="340"/>
        <end position="364"/>
    </location>
</feature>
<feature type="region of interest" description="Disordered" evidence="1">
    <location>
        <begin position="593"/>
        <end position="627"/>
    </location>
</feature>
<dbReference type="EMBL" id="JADCNM010000010">
    <property type="protein sequence ID" value="KAG0464766.1"/>
    <property type="molecule type" value="Genomic_DNA"/>
</dbReference>
<feature type="compositionally biased region" description="Basic and acidic residues" evidence="1">
    <location>
        <begin position="453"/>
        <end position="465"/>
    </location>
</feature>
<feature type="compositionally biased region" description="Low complexity" evidence="1">
    <location>
        <begin position="395"/>
        <end position="404"/>
    </location>
</feature>
<feature type="region of interest" description="Disordered" evidence="1">
    <location>
        <begin position="44"/>
        <end position="90"/>
    </location>
</feature>
<feature type="region of interest" description="Disordered" evidence="1">
    <location>
        <begin position="223"/>
        <end position="243"/>
    </location>
</feature>
<evidence type="ECO:0000313" key="3">
    <source>
        <dbReference type="EMBL" id="KAG0464766.1"/>
    </source>
</evidence>
<comment type="caution">
    <text evidence="3">The sequence shown here is derived from an EMBL/GenBank/DDBJ whole genome shotgun (WGS) entry which is preliminary data.</text>
</comment>
<feature type="domain" description="DUF3741" evidence="2">
    <location>
        <begin position="315"/>
        <end position="337"/>
    </location>
</feature>
<proteinExistence type="predicted"/>
<evidence type="ECO:0000259" key="2">
    <source>
        <dbReference type="Pfam" id="PF14383"/>
    </source>
</evidence>
<feature type="region of interest" description="Disordered" evidence="1">
    <location>
        <begin position="452"/>
        <end position="478"/>
    </location>
</feature>
<dbReference type="Proteomes" id="UP000639772">
    <property type="component" value="Chromosome 10"/>
</dbReference>
<organism evidence="3 4">
    <name type="scientific">Vanilla planifolia</name>
    <name type="common">Vanilla</name>
    <dbReference type="NCBI Taxonomy" id="51239"/>
    <lineage>
        <taxon>Eukaryota</taxon>
        <taxon>Viridiplantae</taxon>
        <taxon>Streptophyta</taxon>
        <taxon>Embryophyta</taxon>
        <taxon>Tracheophyta</taxon>
        <taxon>Spermatophyta</taxon>
        <taxon>Magnoliopsida</taxon>
        <taxon>Liliopsida</taxon>
        <taxon>Asparagales</taxon>
        <taxon>Orchidaceae</taxon>
        <taxon>Vanilloideae</taxon>
        <taxon>Vanilleae</taxon>
        <taxon>Vanilla</taxon>
    </lineage>
</organism>
<sequence>MATALWKEGEEKASEVVRALGRGPKEMAMRSDFAQKLLDDLRLRKERMGLVPPGGQRSASATSATAKTRLRNKHQASSPESSSQEITPFRSRQHKVDLSMALALALSNSGKLQNIEIMDNNIMGRKIVLHLDGKMNKFDAYQLPSLSPSQIGEIAKGVQNLNMIITAYSKGLSFSRDSIDMGRELLKGAMDLQKSLKMLVTLQDASDYMVASQGNKSRFKLLEGDEEDSPTHGGNQQKGGGGTKFSFLRVGDNATLMEQKQKATTCNERSSKGSTKLISQTSYSMVYVNHELQRFPKDENFSNSSLSLVASKGNHTSQRMRIPNVIAKLMGLEELPTPTDARKTEMNKAPKSTEVKEKSKKSVDIDQDISAKEVNVISNPTKRTLKKDEEEKGMNTTNKSSSKSLTEQKSLASSKTITANIRSHKQMDMNKKDQGSEAGVTKKQSLLTQGDTVVRKKQPEGRIEHTVSGGGKLLPNHFTKKPNASSVIVLDSKHGDKSASASADANVRKNHSKKSLVHADKGLVLKQQKNANTFVSKRSISKGNKDPIQQSREEIQETCSNLNHVTEGKLQSSVASKKILNSEGIETHAQEISRTQWTQERSNSSKSGILNNIDIKPPQQNVQNSHNGKMNTRDKTVGNHHADKKLIEQYLGERPQLNSPARGQKVRTSNRCAGMRKPMQVLSAQRVHTQEVRQADAIKGNLAEAPVQDKVMNADQLKRQKSSILEELVCRCKEGNNKLGAGKGSHVVNLHLQLQQGLETSISNNLSGESDSNEIKTCNPNMVEETKTATASGHPARDGNLFPSMHDVMDMSSEDGNSASQLSAYSCIIMKTTASKCSKESSEPLSSLKENKDEDPNKIDSNKSQELQIQMEEDQDERLREDENALKHTLMKSQNFLNSAQEIFQIKIPVHILAANQSVNMGKDIRLVIDCANELIRRKGIREELSSTRRRPLATLKIRSLNSLIKEIYGDLQSLKYLDLSERCDYDLAECINQMIEKDIQQRNPDINSLWDFDWSSIAFASLVKNVIVRDLEKYVLNELLNELFELPNVMISTQ</sequence>
<feature type="compositionally biased region" description="Low complexity" evidence="1">
    <location>
        <begin position="58"/>
        <end position="67"/>
    </location>
</feature>
<accession>A0A835Q207</accession>
<feature type="compositionally biased region" description="Polar residues" evidence="1">
    <location>
        <begin position="75"/>
        <end position="86"/>
    </location>
</feature>
<gene>
    <name evidence="3" type="ORF">HPP92_018930</name>
</gene>
<dbReference type="OrthoDB" id="761625at2759"/>
<name>A0A835Q207_VANPL</name>
<evidence type="ECO:0000256" key="1">
    <source>
        <dbReference type="SAM" id="MobiDB-lite"/>
    </source>
</evidence>
<dbReference type="InterPro" id="IPR032795">
    <property type="entry name" value="DUF3741-assoc"/>
</dbReference>
<dbReference type="PANTHER" id="PTHR34282">
    <property type="entry name" value="OS01G0228800 PROTEIN-RELATED"/>
    <property type="match status" value="1"/>
</dbReference>
<dbReference type="PANTHER" id="PTHR34282:SF1">
    <property type="entry name" value="DUF3741 DOMAIN-CONTAINING PROTEIN"/>
    <property type="match status" value="1"/>
</dbReference>
<feature type="compositionally biased region" description="Polar residues" evidence="1">
    <location>
        <begin position="405"/>
        <end position="414"/>
    </location>
</feature>
<feature type="region of interest" description="Disordered" evidence="1">
    <location>
        <begin position="337"/>
        <end position="364"/>
    </location>
</feature>
<feature type="compositionally biased region" description="Basic and acidic residues" evidence="1">
    <location>
        <begin position="849"/>
        <end position="863"/>
    </location>
</feature>